<sequence>MFVFVTAISKEEAEEHNHHHGKLPYNGYSDEFLDRLEPNGNIPAGKGYGKYLGLSDDFPTDRRFIFRVSAVFLSIEPVGYGRSSINTRTRNANRLVDESILHR</sequence>
<comment type="caution">
    <text evidence="1">The sequence shown here is derived from an EMBL/GenBank/DDBJ whole genome shotgun (WGS) entry which is preliminary data.</text>
</comment>
<organism evidence="1 2">
    <name type="scientific">Rhynchophorus ferrugineus</name>
    <name type="common">Red palm weevil</name>
    <name type="synonym">Curculio ferrugineus</name>
    <dbReference type="NCBI Taxonomy" id="354439"/>
    <lineage>
        <taxon>Eukaryota</taxon>
        <taxon>Metazoa</taxon>
        <taxon>Ecdysozoa</taxon>
        <taxon>Arthropoda</taxon>
        <taxon>Hexapoda</taxon>
        <taxon>Insecta</taxon>
        <taxon>Pterygota</taxon>
        <taxon>Neoptera</taxon>
        <taxon>Endopterygota</taxon>
        <taxon>Coleoptera</taxon>
        <taxon>Polyphaga</taxon>
        <taxon>Cucujiformia</taxon>
        <taxon>Curculionidae</taxon>
        <taxon>Dryophthorinae</taxon>
        <taxon>Rhynchophorus</taxon>
    </lineage>
</organism>
<gene>
    <name evidence="1" type="ORF">GWI33_013850</name>
</gene>
<dbReference type="Proteomes" id="UP000625711">
    <property type="component" value="Unassembled WGS sequence"/>
</dbReference>
<evidence type="ECO:0000313" key="1">
    <source>
        <dbReference type="EMBL" id="KAF7273443.1"/>
    </source>
</evidence>
<reference evidence="1" key="1">
    <citation type="submission" date="2020-08" db="EMBL/GenBank/DDBJ databases">
        <title>Genome sequencing and assembly of the red palm weevil Rhynchophorus ferrugineus.</title>
        <authorList>
            <person name="Dias G.B."/>
            <person name="Bergman C.M."/>
            <person name="Manee M."/>
        </authorList>
    </citation>
    <scope>NUCLEOTIDE SEQUENCE</scope>
    <source>
        <strain evidence="1">AA-2017</strain>
        <tissue evidence="1">Whole larva</tissue>
    </source>
</reference>
<dbReference type="OrthoDB" id="1732493at2759"/>
<protein>
    <submittedName>
        <fullName evidence="1">Uncharacterized protein</fullName>
    </submittedName>
</protein>
<name>A0A834I8F0_RHYFE</name>
<keyword evidence="2" id="KW-1185">Reference proteome</keyword>
<evidence type="ECO:0000313" key="2">
    <source>
        <dbReference type="Proteomes" id="UP000625711"/>
    </source>
</evidence>
<dbReference type="AlphaFoldDB" id="A0A834I8F0"/>
<proteinExistence type="predicted"/>
<dbReference type="EMBL" id="JAACXV010013425">
    <property type="protein sequence ID" value="KAF7273443.1"/>
    <property type="molecule type" value="Genomic_DNA"/>
</dbReference>
<accession>A0A834I8F0</accession>